<keyword evidence="7" id="KW-0808">Transferase</keyword>
<dbReference type="GO" id="GO:0006935">
    <property type="term" value="P:chemotaxis"/>
    <property type="evidence" value="ECO:0007669"/>
    <property type="project" value="InterPro"/>
</dbReference>
<dbReference type="SUPFAM" id="SSF52738">
    <property type="entry name" value="Methylesterase CheB, C-terminal domain"/>
    <property type="match status" value="1"/>
</dbReference>
<comment type="caution">
    <text evidence="4">Lacks conserved residue(s) required for the propagation of feature annotation.</text>
</comment>
<accession>I0HCA4</accession>
<dbReference type="HOGENOM" id="CLU_1976806_0_0_11"/>
<dbReference type="GO" id="GO:0000156">
    <property type="term" value="F:phosphorelay response regulator activity"/>
    <property type="evidence" value="ECO:0007669"/>
    <property type="project" value="InterPro"/>
</dbReference>
<feature type="domain" description="CheB-type methylesterase" evidence="6">
    <location>
        <begin position="2"/>
        <end position="76"/>
    </location>
</feature>
<evidence type="ECO:0000256" key="4">
    <source>
        <dbReference type="PROSITE-ProRule" id="PRU00050"/>
    </source>
</evidence>
<dbReference type="Gene3D" id="3.40.50.180">
    <property type="entry name" value="Methylesterase CheB, C-terminal domain"/>
    <property type="match status" value="1"/>
</dbReference>
<dbReference type="PANTHER" id="PTHR42872">
    <property type="entry name" value="PROTEIN-GLUTAMATE METHYLESTERASE/PROTEIN-GLUTAMINE GLUTAMINASE"/>
    <property type="match status" value="1"/>
</dbReference>
<proteinExistence type="predicted"/>
<dbReference type="GO" id="GO:0032259">
    <property type="term" value="P:methylation"/>
    <property type="evidence" value="ECO:0007669"/>
    <property type="project" value="UniProtKB-KW"/>
</dbReference>
<dbReference type="GO" id="GO:0005737">
    <property type="term" value="C:cytoplasm"/>
    <property type="evidence" value="ECO:0007669"/>
    <property type="project" value="InterPro"/>
</dbReference>
<evidence type="ECO:0000256" key="5">
    <source>
        <dbReference type="SAM" id="MobiDB-lite"/>
    </source>
</evidence>
<dbReference type="InterPro" id="IPR000673">
    <property type="entry name" value="Sig_transdc_resp-reg_Me-estase"/>
</dbReference>
<evidence type="ECO:0000313" key="8">
    <source>
        <dbReference type="Proteomes" id="UP000007882"/>
    </source>
</evidence>
<dbReference type="PANTHER" id="PTHR42872:SF6">
    <property type="entry name" value="PROTEIN-GLUTAMATE METHYLESTERASE_PROTEIN-GLUTAMINE GLUTAMINASE"/>
    <property type="match status" value="1"/>
</dbReference>
<dbReference type="Proteomes" id="UP000007882">
    <property type="component" value="Chromosome"/>
</dbReference>
<dbReference type="Pfam" id="PF01339">
    <property type="entry name" value="CheB_methylest"/>
    <property type="match status" value="1"/>
</dbReference>
<keyword evidence="1" id="KW-0378">Hydrolase</keyword>
<evidence type="ECO:0000313" key="7">
    <source>
        <dbReference type="EMBL" id="BAL90641.1"/>
    </source>
</evidence>
<dbReference type="EC" id="3.1.1.61" evidence="2"/>
<dbReference type="OrthoDB" id="9791760at2"/>
<dbReference type="eggNOG" id="COG2201">
    <property type="taxonomic scope" value="Bacteria"/>
</dbReference>
<keyword evidence="7" id="KW-0489">Methyltransferase</keyword>
<dbReference type="AlphaFoldDB" id="I0HCA4"/>
<dbReference type="PROSITE" id="PS50122">
    <property type="entry name" value="CHEB"/>
    <property type="match status" value="1"/>
</dbReference>
<keyword evidence="8" id="KW-1185">Reference proteome</keyword>
<dbReference type="KEGG" id="ams:AMIS_54210"/>
<dbReference type="RefSeq" id="WP_014445529.1">
    <property type="nucleotide sequence ID" value="NC_017093.1"/>
</dbReference>
<dbReference type="InterPro" id="IPR035909">
    <property type="entry name" value="CheB_C"/>
</dbReference>
<evidence type="ECO:0000259" key="6">
    <source>
        <dbReference type="PROSITE" id="PS50122"/>
    </source>
</evidence>
<gene>
    <name evidence="7" type="primary">cheB4</name>
    <name evidence="7" type="ordered locus">AMIS_54210</name>
</gene>
<dbReference type="EMBL" id="AP012319">
    <property type="protein sequence ID" value="BAL90641.1"/>
    <property type="molecule type" value="Genomic_DNA"/>
</dbReference>
<sequence length="126" mass="12666">MTGEHRDVVAVGASTGGVEALRALVAGLPPDYPGTLLVVLHVPRDAPSALPRILTRSGPLPTLSASDGEPMVPGHALSRRMAATRPARGSGARFLAMAEDASAAGATLRELIGRLGSPASSAAKPA</sequence>
<name>I0HCA4_ACTM4</name>
<protein>
    <recommendedName>
        <fullName evidence="2">protein-glutamate methylesterase</fullName>
        <ecNumber evidence="2">3.1.1.61</ecNumber>
    </recommendedName>
</protein>
<dbReference type="PATRIC" id="fig|512565.3.peg.5414"/>
<organism evidence="7 8">
    <name type="scientific">Actinoplanes missouriensis (strain ATCC 14538 / DSM 43046 / CBS 188.64 / JCM 3121 / NBRC 102363 / NCIMB 12654 / NRRL B-3342 / UNCC 431)</name>
    <dbReference type="NCBI Taxonomy" id="512565"/>
    <lineage>
        <taxon>Bacteria</taxon>
        <taxon>Bacillati</taxon>
        <taxon>Actinomycetota</taxon>
        <taxon>Actinomycetes</taxon>
        <taxon>Micromonosporales</taxon>
        <taxon>Micromonosporaceae</taxon>
        <taxon>Actinoplanes</taxon>
    </lineage>
</organism>
<evidence type="ECO:0000256" key="3">
    <source>
        <dbReference type="ARBA" id="ARBA00048267"/>
    </source>
</evidence>
<reference evidence="7 8" key="1">
    <citation type="submission" date="2012-02" db="EMBL/GenBank/DDBJ databases">
        <title>Complete genome sequence of Actinoplanes missouriensis 431 (= NBRC 102363).</title>
        <authorList>
            <person name="Ohnishi Y."/>
            <person name="Ishikawa J."/>
            <person name="Sekine M."/>
            <person name="Hosoyama A."/>
            <person name="Harada T."/>
            <person name="Narita H."/>
            <person name="Hata T."/>
            <person name="Konno Y."/>
            <person name="Tutikane K."/>
            <person name="Fujita N."/>
            <person name="Horinouchi S."/>
            <person name="Hayakawa M."/>
        </authorList>
    </citation>
    <scope>NUCLEOTIDE SEQUENCE [LARGE SCALE GENOMIC DNA]</scope>
    <source>
        <strain evidence="8">ATCC 14538 / DSM 43046 / CBS 188.64 / JCM 3121 / NBRC 102363 / NCIMB 12654 / NRRL B-3342 / UNCC 431</strain>
    </source>
</reference>
<dbReference type="GO" id="GO:0008984">
    <property type="term" value="F:protein-glutamate methylesterase activity"/>
    <property type="evidence" value="ECO:0007669"/>
    <property type="project" value="UniProtKB-EC"/>
</dbReference>
<comment type="catalytic activity">
    <reaction evidence="3">
        <text>[protein]-L-glutamate 5-O-methyl ester + H2O = L-glutamyl-[protein] + methanol + H(+)</text>
        <dbReference type="Rhea" id="RHEA:23236"/>
        <dbReference type="Rhea" id="RHEA-COMP:10208"/>
        <dbReference type="Rhea" id="RHEA-COMP:10311"/>
        <dbReference type="ChEBI" id="CHEBI:15377"/>
        <dbReference type="ChEBI" id="CHEBI:15378"/>
        <dbReference type="ChEBI" id="CHEBI:17790"/>
        <dbReference type="ChEBI" id="CHEBI:29973"/>
        <dbReference type="ChEBI" id="CHEBI:82795"/>
        <dbReference type="EC" id="3.1.1.61"/>
    </reaction>
</comment>
<dbReference type="GO" id="GO:0008168">
    <property type="term" value="F:methyltransferase activity"/>
    <property type="evidence" value="ECO:0007669"/>
    <property type="project" value="UniProtKB-KW"/>
</dbReference>
<evidence type="ECO:0000256" key="2">
    <source>
        <dbReference type="ARBA" id="ARBA00039140"/>
    </source>
</evidence>
<feature type="region of interest" description="Disordered" evidence="5">
    <location>
        <begin position="50"/>
        <end position="74"/>
    </location>
</feature>
<dbReference type="STRING" id="512565.AMIS_54210"/>
<evidence type="ECO:0000256" key="1">
    <source>
        <dbReference type="ARBA" id="ARBA00022801"/>
    </source>
</evidence>